<feature type="non-terminal residue" evidence="1">
    <location>
        <position position="136"/>
    </location>
</feature>
<dbReference type="EMBL" id="JAVXUP010000203">
    <property type="protein sequence ID" value="KAK3034343.1"/>
    <property type="molecule type" value="Genomic_DNA"/>
</dbReference>
<keyword evidence="2" id="KW-1185">Reference proteome</keyword>
<evidence type="ECO:0000313" key="2">
    <source>
        <dbReference type="Proteomes" id="UP001188597"/>
    </source>
</evidence>
<organism evidence="1 2">
    <name type="scientific">Escallonia herrerae</name>
    <dbReference type="NCBI Taxonomy" id="1293975"/>
    <lineage>
        <taxon>Eukaryota</taxon>
        <taxon>Viridiplantae</taxon>
        <taxon>Streptophyta</taxon>
        <taxon>Embryophyta</taxon>
        <taxon>Tracheophyta</taxon>
        <taxon>Spermatophyta</taxon>
        <taxon>Magnoliopsida</taxon>
        <taxon>eudicotyledons</taxon>
        <taxon>Gunneridae</taxon>
        <taxon>Pentapetalae</taxon>
        <taxon>asterids</taxon>
        <taxon>campanulids</taxon>
        <taxon>Escalloniales</taxon>
        <taxon>Escalloniaceae</taxon>
        <taxon>Escallonia</taxon>
    </lineage>
</organism>
<dbReference type="AlphaFoldDB" id="A0AA88WZY2"/>
<name>A0AA88WZY2_9ASTE</name>
<accession>A0AA88WZY2</accession>
<reference evidence="1" key="1">
    <citation type="submission" date="2022-12" db="EMBL/GenBank/DDBJ databases">
        <title>Draft genome assemblies for two species of Escallonia (Escalloniales).</title>
        <authorList>
            <person name="Chanderbali A."/>
            <person name="Dervinis C."/>
            <person name="Anghel I."/>
            <person name="Soltis D."/>
            <person name="Soltis P."/>
            <person name="Zapata F."/>
        </authorList>
    </citation>
    <scope>NUCLEOTIDE SEQUENCE</scope>
    <source>
        <strain evidence="1">UCBG64.0493</strain>
        <tissue evidence="1">Leaf</tissue>
    </source>
</reference>
<comment type="caution">
    <text evidence="1">The sequence shown here is derived from an EMBL/GenBank/DDBJ whole genome shotgun (WGS) entry which is preliminary data.</text>
</comment>
<gene>
    <name evidence="1" type="ORF">RJ639_032241</name>
</gene>
<evidence type="ECO:0000313" key="1">
    <source>
        <dbReference type="EMBL" id="KAK3034343.1"/>
    </source>
</evidence>
<sequence length="136" mass="14199">MRLRAQGSSLAVSVNRLVSGVVAMTFLSISKKISFGGTISFCPAQVPSISSTLLSASSFATDSLYLLSISSLTARPPPSPPPVAALYRQGTVFTAGCRYAKMLPALEKAISATWAPHLVAGQLAGVLVQALSLFRE</sequence>
<protein>
    <submittedName>
        <fullName evidence="1">Uncharacterized protein</fullName>
    </submittedName>
</protein>
<dbReference type="Proteomes" id="UP001188597">
    <property type="component" value="Unassembled WGS sequence"/>
</dbReference>
<proteinExistence type="predicted"/>